<feature type="chain" id="PRO_5043712485" description="MacB-like periplasmic core domain-containing protein" evidence="1">
    <location>
        <begin position="31"/>
        <end position="202"/>
    </location>
</feature>
<gene>
    <name evidence="2" type="ORF">QX249_09790</name>
</gene>
<keyword evidence="1" id="KW-0732">Signal</keyword>
<evidence type="ECO:0000313" key="2">
    <source>
        <dbReference type="EMBL" id="MDS1820948.1"/>
    </source>
</evidence>
<dbReference type="AlphaFoldDB" id="A0AAW8Q398"/>
<organism evidence="2 3">
    <name type="scientific">Vibrio parahaemolyticus</name>
    <dbReference type="NCBI Taxonomy" id="670"/>
    <lineage>
        <taxon>Bacteria</taxon>
        <taxon>Pseudomonadati</taxon>
        <taxon>Pseudomonadota</taxon>
        <taxon>Gammaproteobacteria</taxon>
        <taxon>Vibrionales</taxon>
        <taxon>Vibrionaceae</taxon>
        <taxon>Vibrio</taxon>
    </lineage>
</organism>
<name>A0AAW8Q398_VIBPH</name>
<dbReference type="Proteomes" id="UP001253193">
    <property type="component" value="Unassembled WGS sequence"/>
</dbReference>
<evidence type="ECO:0000256" key="1">
    <source>
        <dbReference type="SAM" id="SignalP"/>
    </source>
</evidence>
<accession>A0AAW8Q398</accession>
<sequence length="202" mass="22610">MNSRIIKNKYATLLSSILTLAAGSSLYVYLQGDIAGDFKKDIYSVDLRGEGKVNKTETLDKAILTATTISTNLKKTVAKIETLILSDTDSYFDKVEPYFEPTFFSKFKIDKEVESQFLINSDVRVTSFVVTETPIFVGVDISKNDPVWLFHVKGNYMRDGVFSKRTDSSTFGEKTIWVSVRESVGQNGNPAGIEIVNYDARI</sequence>
<protein>
    <recommendedName>
        <fullName evidence="4">MacB-like periplasmic core domain-containing protein</fullName>
    </recommendedName>
</protein>
<proteinExistence type="predicted"/>
<dbReference type="RefSeq" id="WP_311019732.1">
    <property type="nucleotide sequence ID" value="NZ_JAUHGG010000003.1"/>
</dbReference>
<dbReference type="EMBL" id="JAUHGG010000003">
    <property type="protein sequence ID" value="MDS1820948.1"/>
    <property type="molecule type" value="Genomic_DNA"/>
</dbReference>
<feature type="signal peptide" evidence="1">
    <location>
        <begin position="1"/>
        <end position="30"/>
    </location>
</feature>
<reference evidence="2" key="1">
    <citation type="submission" date="2023-06" db="EMBL/GenBank/DDBJ databases">
        <title>Genomic Diversity of Vibrio spp. and Metagenomic Analysis of Pathogens in Florida Gulf Coastal Waters Following Hurricane Ian.</title>
        <authorList>
            <person name="Brumfield K.D."/>
        </authorList>
    </citation>
    <scope>NUCLEOTIDE SEQUENCE</scope>
    <source>
        <strain evidence="2">WBS2B-138</strain>
    </source>
</reference>
<evidence type="ECO:0008006" key="4">
    <source>
        <dbReference type="Google" id="ProtNLM"/>
    </source>
</evidence>
<comment type="caution">
    <text evidence="2">The sequence shown here is derived from an EMBL/GenBank/DDBJ whole genome shotgun (WGS) entry which is preliminary data.</text>
</comment>
<evidence type="ECO:0000313" key="3">
    <source>
        <dbReference type="Proteomes" id="UP001253193"/>
    </source>
</evidence>